<reference evidence="2" key="1">
    <citation type="submission" date="2017-05" db="EMBL/GenBank/DDBJ databases">
        <title>Physiological properties and genetic analysis related to exopolysaccharide production of fresh-water unicellular cyanobacterium Aphanothece sacrum, Suizenji Nori, that has been cultured as a food source in Japan.</title>
        <authorList>
            <person name="Kanesaki Y."/>
            <person name="Yoshikawa S."/>
            <person name="Ohki K."/>
        </authorList>
    </citation>
    <scope>NUCLEOTIDE SEQUENCE [LARGE SCALE GENOMIC DNA]</scope>
    <source>
        <strain evidence="2">FPU1</strain>
    </source>
</reference>
<evidence type="ECO:0000313" key="2">
    <source>
        <dbReference type="Proteomes" id="UP000287247"/>
    </source>
</evidence>
<keyword evidence="2" id="KW-1185">Reference proteome</keyword>
<accession>A0A401IG74</accession>
<sequence>MTTETEILQLTNLEYISYLDNNGLLPEELQNQIGVYAIFNQEKELQFVGYSRDIYLSLKQHLVRKPDNCYWIKIQTITRPSRTILEEIKQAWITENGVNLFASESEEKSWTDPIDAKIFITEDEKQTYNNGDELSKMKLLKSLARRIETEIKQTLENRGSQLEIRFNPKLKEQGLLDLK</sequence>
<dbReference type="EMBL" id="BDQK01000006">
    <property type="protein sequence ID" value="GBF80211.1"/>
    <property type="molecule type" value="Genomic_DNA"/>
</dbReference>
<dbReference type="AlphaFoldDB" id="A0A401IG74"/>
<protein>
    <recommendedName>
        <fullName evidence="3">Nuclease subunit of the excinuclease complex</fullName>
    </recommendedName>
</protein>
<dbReference type="RefSeq" id="WP_124975069.1">
    <property type="nucleotide sequence ID" value="NZ_BDQK01000006.1"/>
</dbReference>
<evidence type="ECO:0008006" key="3">
    <source>
        <dbReference type="Google" id="ProtNLM"/>
    </source>
</evidence>
<organism evidence="1 2">
    <name type="scientific">Aphanothece sacrum FPU1</name>
    <dbReference type="NCBI Taxonomy" id="1920663"/>
    <lineage>
        <taxon>Bacteria</taxon>
        <taxon>Bacillati</taxon>
        <taxon>Cyanobacteriota</taxon>
        <taxon>Cyanophyceae</taxon>
        <taxon>Oscillatoriophycideae</taxon>
        <taxon>Chroococcales</taxon>
        <taxon>Aphanothecaceae</taxon>
        <taxon>Aphanothece</taxon>
    </lineage>
</organism>
<dbReference type="Proteomes" id="UP000287247">
    <property type="component" value="Unassembled WGS sequence"/>
</dbReference>
<proteinExistence type="predicted"/>
<evidence type="ECO:0000313" key="1">
    <source>
        <dbReference type="EMBL" id="GBF80211.1"/>
    </source>
</evidence>
<dbReference type="InterPro" id="IPR049578">
    <property type="entry name" value="CAXIP1-like_GIY-YIG_dom"/>
</dbReference>
<gene>
    <name evidence="1" type="ORF">AsFPU1_1612</name>
</gene>
<dbReference type="OrthoDB" id="424286at2"/>
<comment type="caution">
    <text evidence="1">The sequence shown here is derived from an EMBL/GenBank/DDBJ whole genome shotgun (WGS) entry which is preliminary data.</text>
</comment>
<dbReference type="CDD" id="cd10450">
    <property type="entry name" value="GIY-YIG_AtGrxS16_like"/>
    <property type="match status" value="1"/>
</dbReference>
<name>A0A401IG74_APHSA</name>